<dbReference type="RefSeq" id="WP_285065468.1">
    <property type="nucleotide sequence ID" value="NZ_JASOOE010000004.1"/>
</dbReference>
<sequence length="64" mass="7861">MITEILKDEELTEYLSEMVKDGCEINLQVQCEIERWLKGYITHSEMMSHLEKEWKFQRRQRDVI</sequence>
<protein>
    <submittedName>
        <fullName evidence="1">Uncharacterized protein</fullName>
    </submittedName>
</protein>
<evidence type="ECO:0000313" key="1">
    <source>
        <dbReference type="EMBL" id="MDK7186884.1"/>
    </source>
</evidence>
<evidence type="ECO:0000313" key="2">
    <source>
        <dbReference type="Proteomes" id="UP001229251"/>
    </source>
</evidence>
<proteinExistence type="predicted"/>
<gene>
    <name evidence="1" type="ORF">QP433_02710</name>
</gene>
<organism evidence="1 2">
    <name type="scientific">Facklamia hominis</name>
    <dbReference type="NCBI Taxonomy" id="178214"/>
    <lineage>
        <taxon>Bacteria</taxon>
        <taxon>Bacillati</taxon>
        <taxon>Bacillota</taxon>
        <taxon>Bacilli</taxon>
        <taxon>Lactobacillales</taxon>
        <taxon>Aerococcaceae</taxon>
        <taxon>Facklamia</taxon>
    </lineage>
</organism>
<reference evidence="1" key="1">
    <citation type="submission" date="2023-05" db="EMBL/GenBank/DDBJ databases">
        <title>Cataloging the Phylogenetic Diversity of Human Bladder Bacteria.</title>
        <authorList>
            <person name="Du J."/>
        </authorList>
    </citation>
    <scope>NUCLEOTIDE SEQUENCE</scope>
    <source>
        <strain evidence="1">UMB1231</strain>
    </source>
</reference>
<dbReference type="Proteomes" id="UP001229251">
    <property type="component" value="Unassembled WGS sequence"/>
</dbReference>
<dbReference type="AlphaFoldDB" id="A0AAJ1Q4V2"/>
<name>A0AAJ1Q4V2_9LACT</name>
<dbReference type="EMBL" id="JASOOE010000004">
    <property type="protein sequence ID" value="MDK7186884.1"/>
    <property type="molecule type" value="Genomic_DNA"/>
</dbReference>
<accession>A0AAJ1Q4V2</accession>
<comment type="caution">
    <text evidence="1">The sequence shown here is derived from an EMBL/GenBank/DDBJ whole genome shotgun (WGS) entry which is preliminary data.</text>
</comment>